<accession>A0ABR8BPN1</accession>
<protein>
    <submittedName>
        <fullName evidence="1">Uncharacterized protein</fullName>
    </submittedName>
</protein>
<organism evidence="1 2">
    <name type="scientific">Nostoc parmelioides FACHB-3921</name>
    <dbReference type="NCBI Taxonomy" id="2692909"/>
    <lineage>
        <taxon>Bacteria</taxon>
        <taxon>Bacillati</taxon>
        <taxon>Cyanobacteriota</taxon>
        <taxon>Cyanophyceae</taxon>
        <taxon>Nostocales</taxon>
        <taxon>Nostocaceae</taxon>
        <taxon>Nostoc</taxon>
    </lineage>
</organism>
<evidence type="ECO:0000313" key="2">
    <source>
        <dbReference type="Proteomes" id="UP000621307"/>
    </source>
</evidence>
<evidence type="ECO:0000313" key="1">
    <source>
        <dbReference type="EMBL" id="MBD2255232.1"/>
    </source>
</evidence>
<gene>
    <name evidence="1" type="ORF">H6G14_28860</name>
</gene>
<dbReference type="RefSeq" id="WP_190571967.1">
    <property type="nucleotide sequence ID" value="NZ_JACJQL010000084.1"/>
</dbReference>
<comment type="caution">
    <text evidence="1">The sequence shown here is derived from an EMBL/GenBank/DDBJ whole genome shotgun (WGS) entry which is preliminary data.</text>
</comment>
<name>A0ABR8BPN1_9NOSO</name>
<dbReference type="Proteomes" id="UP000621307">
    <property type="component" value="Unassembled WGS sequence"/>
</dbReference>
<sequence>MVKNLHGSRIKEFWDKVSAETEEPNSTKQQSSAEILQIDAGSEEMRCKYTASIVLVESMGAITPRTSLLNLDVRIYTHPASDILRLP</sequence>
<proteinExistence type="predicted"/>
<reference evidence="1 2" key="1">
    <citation type="journal article" date="2020" name="ISME J.">
        <title>Comparative genomics reveals insights into cyanobacterial evolution and habitat adaptation.</title>
        <authorList>
            <person name="Chen M.Y."/>
            <person name="Teng W.K."/>
            <person name="Zhao L."/>
            <person name="Hu C.X."/>
            <person name="Zhou Y.K."/>
            <person name="Han B.P."/>
            <person name="Song L.R."/>
            <person name="Shu W.S."/>
        </authorList>
    </citation>
    <scope>NUCLEOTIDE SEQUENCE [LARGE SCALE GENOMIC DNA]</scope>
    <source>
        <strain evidence="1 2">FACHB-3921</strain>
    </source>
</reference>
<dbReference type="EMBL" id="JACJQL010000084">
    <property type="protein sequence ID" value="MBD2255232.1"/>
    <property type="molecule type" value="Genomic_DNA"/>
</dbReference>
<keyword evidence="2" id="KW-1185">Reference proteome</keyword>